<evidence type="ECO:0000313" key="2">
    <source>
        <dbReference type="Proteomes" id="UP001152561"/>
    </source>
</evidence>
<dbReference type="EMBL" id="JAJAGQ010000010">
    <property type="protein sequence ID" value="KAJ8551529.1"/>
    <property type="molecule type" value="Genomic_DNA"/>
</dbReference>
<dbReference type="PANTHER" id="PTHR48044">
    <property type="entry name" value="GLYCOSYLTRANSFERASE"/>
    <property type="match status" value="1"/>
</dbReference>
<evidence type="ECO:0000313" key="1">
    <source>
        <dbReference type="EMBL" id="KAJ8551529.1"/>
    </source>
</evidence>
<organism evidence="1 2">
    <name type="scientific">Anisodus acutangulus</name>
    <dbReference type="NCBI Taxonomy" id="402998"/>
    <lineage>
        <taxon>Eukaryota</taxon>
        <taxon>Viridiplantae</taxon>
        <taxon>Streptophyta</taxon>
        <taxon>Embryophyta</taxon>
        <taxon>Tracheophyta</taxon>
        <taxon>Spermatophyta</taxon>
        <taxon>Magnoliopsida</taxon>
        <taxon>eudicotyledons</taxon>
        <taxon>Gunneridae</taxon>
        <taxon>Pentapetalae</taxon>
        <taxon>asterids</taxon>
        <taxon>lamiids</taxon>
        <taxon>Solanales</taxon>
        <taxon>Solanaceae</taxon>
        <taxon>Solanoideae</taxon>
        <taxon>Hyoscyameae</taxon>
        <taxon>Anisodus</taxon>
    </lineage>
</organism>
<dbReference type="AlphaFoldDB" id="A0A9Q1RDG2"/>
<dbReference type="OrthoDB" id="5835829at2759"/>
<comment type="caution">
    <text evidence="1">The sequence shown here is derived from an EMBL/GenBank/DDBJ whole genome shotgun (WGS) entry which is preliminary data.</text>
</comment>
<protein>
    <submittedName>
        <fullName evidence="1">Uncharacterized protein</fullName>
    </submittedName>
</protein>
<dbReference type="GO" id="GO:0008194">
    <property type="term" value="F:UDP-glycosyltransferase activity"/>
    <property type="evidence" value="ECO:0007669"/>
    <property type="project" value="UniProtKB-ARBA"/>
</dbReference>
<proteinExistence type="predicted"/>
<dbReference type="Gene3D" id="3.40.50.2000">
    <property type="entry name" value="Glycogen Phosphorylase B"/>
    <property type="match status" value="1"/>
</dbReference>
<accession>A0A9Q1RDG2</accession>
<sequence>MEILLPNLSQLPAQFHTTNGLPPHLMNTLKRAFLMAKLDYFTILDTLKPDLIIYDFLQPCIPVMAATLLIPAVLFLTPGAASNSYLHHGRVNNPSLEYPFSEIFFLDHENRKNKRMFDSLENDGIDEKNGTTRDEERNIGKEEVVKIVKQVLLEQSGERLREKAKEFSEIMRANGENDIDKVVEELLNLCKETIRHRYKLG</sequence>
<reference evidence="2" key="1">
    <citation type="journal article" date="2023" name="Proc. Natl. Acad. Sci. U.S.A.">
        <title>Genomic and structural basis for evolution of tropane alkaloid biosynthesis.</title>
        <authorList>
            <person name="Wanga Y.-J."/>
            <person name="Taina T."/>
            <person name="Yua J.-Y."/>
            <person name="Lia J."/>
            <person name="Xua B."/>
            <person name="Chenc J."/>
            <person name="D'Auriad J.C."/>
            <person name="Huanga J.-P."/>
            <person name="Huanga S.-X."/>
        </authorList>
    </citation>
    <scope>NUCLEOTIDE SEQUENCE [LARGE SCALE GENOMIC DNA]</scope>
    <source>
        <strain evidence="2">cv. KIB-2019</strain>
    </source>
</reference>
<gene>
    <name evidence="1" type="ORF">K7X08_021544</name>
</gene>
<dbReference type="Proteomes" id="UP001152561">
    <property type="component" value="Unassembled WGS sequence"/>
</dbReference>
<dbReference type="PANTHER" id="PTHR48044:SF94">
    <property type="entry name" value="BETA-D-GLUCOSYL CROCETIN BETA-1,6-GLUCOSYLTRANSFERASE-LIKE"/>
    <property type="match status" value="1"/>
</dbReference>
<keyword evidence="2" id="KW-1185">Reference proteome</keyword>
<dbReference type="SUPFAM" id="SSF53756">
    <property type="entry name" value="UDP-Glycosyltransferase/glycogen phosphorylase"/>
    <property type="match status" value="1"/>
</dbReference>
<dbReference type="GO" id="GO:1901135">
    <property type="term" value="P:carbohydrate derivative metabolic process"/>
    <property type="evidence" value="ECO:0007669"/>
    <property type="project" value="UniProtKB-ARBA"/>
</dbReference>
<name>A0A9Q1RDG2_9SOLA</name>